<gene>
    <name evidence="3" type="ORF">H2LOC_003495</name>
    <name evidence="4" type="ORF">H2LOC_004270</name>
    <name evidence="5" type="ORF">H2LOC_008235</name>
    <name evidence="6" type="ORF">H2LOC_010475</name>
    <name evidence="7" type="ORF">H2LOC_012660</name>
    <name evidence="8" type="ORF">H2LOC_019355</name>
    <name evidence="9" type="ORF">H2LOC_021340</name>
</gene>
<evidence type="ECO:0000313" key="4">
    <source>
        <dbReference type="EMBL" id="QGM44965.1"/>
    </source>
</evidence>
<feature type="coiled-coil region" evidence="1">
    <location>
        <begin position="25"/>
        <end position="80"/>
    </location>
</feature>
<dbReference type="RefSeq" id="WP_136495120.1">
    <property type="nucleotide sequence ID" value="NZ_CP046052.1"/>
</dbReference>
<evidence type="ECO:0000313" key="9">
    <source>
        <dbReference type="EMBL" id="QGM48337.1"/>
    </source>
</evidence>
<dbReference type="KEGG" id="mhey:H2LOC_004270"/>
<evidence type="ECO:0000313" key="10">
    <source>
        <dbReference type="Proteomes" id="UP000309061"/>
    </source>
</evidence>
<evidence type="ECO:0000259" key="2">
    <source>
        <dbReference type="PROSITE" id="PS50994"/>
    </source>
</evidence>
<dbReference type="GO" id="GO:0003677">
    <property type="term" value="F:DNA binding"/>
    <property type="evidence" value="ECO:0007669"/>
    <property type="project" value="InterPro"/>
</dbReference>
<organism evidence="7 10">
    <name type="scientific">Methylocystis heyeri</name>
    <dbReference type="NCBI Taxonomy" id="391905"/>
    <lineage>
        <taxon>Bacteria</taxon>
        <taxon>Pseudomonadati</taxon>
        <taxon>Pseudomonadota</taxon>
        <taxon>Alphaproteobacteria</taxon>
        <taxon>Hyphomicrobiales</taxon>
        <taxon>Methylocystaceae</taxon>
        <taxon>Methylocystis</taxon>
    </lineage>
</organism>
<dbReference type="OrthoDB" id="9803878at2"/>
<dbReference type="Pfam" id="PF13276">
    <property type="entry name" value="HTH_21"/>
    <property type="match status" value="1"/>
</dbReference>
<sequence length="384" mass="44310">MERRQFSREFKVEAVRLVRERGVSVAQAARDLELHENMLRRWVKELAADPAAAFPGQGQMKPEQLEIERLRREVTKLRAERDIPKKGRGLLCEGSEMRFAFIAKHRSIWPVAWLCKALDVSRSGFHAWLKRGPSARDKLDEEMTASIRASFVASARTYGARRVWRDVLADGFCCGLHKIERLMQENALRARPRRRGLPKDGGQRLADAVAPNVLDRQFVAERPNQRWIADFTYIWTAEGWLYVAAVIDLFSRRVVGWSMKAEMTAQLVADALIMAIWRRGRPDALLHHSDQGSQYTSDHFQRLMADNGVTCSMSRSGNVWDNAAMESFFSSMKTERVARKIYRTRDEARADVFDYIERFYNTVRRHSTIGYLSPVEFERKVALA</sequence>
<dbReference type="GO" id="GO:0006313">
    <property type="term" value="P:DNA transposition"/>
    <property type="evidence" value="ECO:0007669"/>
    <property type="project" value="InterPro"/>
</dbReference>
<dbReference type="NCBIfam" id="NF033516">
    <property type="entry name" value="transpos_IS3"/>
    <property type="match status" value="1"/>
</dbReference>
<name>A0A6B8KDY6_9HYPH</name>
<keyword evidence="1" id="KW-0175">Coiled coil</keyword>
<keyword evidence="9" id="KW-0614">Plasmid</keyword>
<dbReference type="InterPro" id="IPR025948">
    <property type="entry name" value="HTH-like_dom"/>
</dbReference>
<evidence type="ECO:0000256" key="1">
    <source>
        <dbReference type="SAM" id="Coils"/>
    </source>
</evidence>
<proteinExistence type="predicted"/>
<dbReference type="InterPro" id="IPR002514">
    <property type="entry name" value="Transposase_8"/>
</dbReference>
<dbReference type="Pfam" id="PF13333">
    <property type="entry name" value="rve_2"/>
    <property type="match status" value="1"/>
</dbReference>
<reference evidence="7 10" key="1">
    <citation type="submission" date="2019-11" db="EMBL/GenBank/DDBJ databases">
        <title>The genome sequence of Methylocystis heyeri.</title>
        <authorList>
            <person name="Oshkin I.Y."/>
            <person name="Miroshnikov K."/>
            <person name="Dedysh S.N."/>
        </authorList>
    </citation>
    <scope>NUCLEOTIDE SEQUENCE [LARGE SCALE GENOMIC DNA]</scope>
    <source>
        <strain evidence="7 10">H2</strain>
        <plasmid evidence="9 10">unnamed2</plasmid>
    </source>
</reference>
<dbReference type="InterPro" id="IPR009057">
    <property type="entry name" value="Homeodomain-like_sf"/>
</dbReference>
<dbReference type="InterPro" id="IPR036397">
    <property type="entry name" value="RNaseH_sf"/>
</dbReference>
<dbReference type="Gene3D" id="1.10.10.60">
    <property type="entry name" value="Homeodomain-like"/>
    <property type="match status" value="1"/>
</dbReference>
<evidence type="ECO:0000313" key="6">
    <source>
        <dbReference type="EMBL" id="QGM46083.1"/>
    </source>
</evidence>
<dbReference type="InterPro" id="IPR012337">
    <property type="entry name" value="RNaseH-like_sf"/>
</dbReference>
<keyword evidence="10" id="KW-1185">Reference proteome</keyword>
<dbReference type="EMBL" id="CP046052">
    <property type="protein sequence ID" value="QGM45690.1"/>
    <property type="molecule type" value="Genomic_DNA"/>
</dbReference>
<dbReference type="EMBL" id="CP046052">
    <property type="protein sequence ID" value="QGM46476.1"/>
    <property type="molecule type" value="Genomic_DNA"/>
</dbReference>
<evidence type="ECO:0000313" key="3">
    <source>
        <dbReference type="EMBL" id="QGM44825.1"/>
    </source>
</evidence>
<protein>
    <submittedName>
        <fullName evidence="7">IS3 family transposase</fullName>
    </submittedName>
</protein>
<dbReference type="GO" id="GO:0004803">
    <property type="term" value="F:transposase activity"/>
    <property type="evidence" value="ECO:0007669"/>
    <property type="project" value="InterPro"/>
</dbReference>
<dbReference type="KEGG" id="mhey:H2LOC_010475"/>
<evidence type="ECO:0000313" key="5">
    <source>
        <dbReference type="EMBL" id="QGM45690.1"/>
    </source>
</evidence>
<dbReference type="SUPFAM" id="SSF46689">
    <property type="entry name" value="Homeodomain-like"/>
    <property type="match status" value="1"/>
</dbReference>
<feature type="domain" description="Integrase catalytic" evidence="2">
    <location>
        <begin position="219"/>
        <end position="382"/>
    </location>
</feature>
<evidence type="ECO:0000313" key="7">
    <source>
        <dbReference type="EMBL" id="QGM46476.1"/>
    </source>
</evidence>
<dbReference type="KEGG" id="mhey:H2LOC_012660"/>
<accession>A0A6B8KDY6</accession>
<dbReference type="PANTHER" id="PTHR46889">
    <property type="entry name" value="TRANSPOSASE INSF FOR INSERTION SEQUENCE IS3B-RELATED"/>
    <property type="match status" value="1"/>
</dbReference>
<evidence type="ECO:0000313" key="8">
    <source>
        <dbReference type="EMBL" id="QGM47658.1"/>
    </source>
</evidence>
<dbReference type="GO" id="GO:0015074">
    <property type="term" value="P:DNA integration"/>
    <property type="evidence" value="ECO:0007669"/>
    <property type="project" value="InterPro"/>
</dbReference>
<dbReference type="Proteomes" id="UP000309061">
    <property type="component" value="Chromosome"/>
</dbReference>
<dbReference type="InterPro" id="IPR048020">
    <property type="entry name" value="Transpos_IS3"/>
</dbReference>
<dbReference type="KEGG" id="mhey:H2LOC_003495"/>
<geneLocation type="plasmid" evidence="9">
    <name>unnamed2</name>
</geneLocation>
<dbReference type="InterPro" id="IPR050900">
    <property type="entry name" value="Transposase_IS3/IS150/IS904"/>
</dbReference>
<dbReference type="Gene3D" id="3.30.420.10">
    <property type="entry name" value="Ribonuclease H-like superfamily/Ribonuclease H"/>
    <property type="match status" value="1"/>
</dbReference>
<dbReference type="EMBL" id="CP046054">
    <property type="protein sequence ID" value="QGM48337.1"/>
    <property type="molecule type" value="Genomic_DNA"/>
</dbReference>
<dbReference type="Proteomes" id="UP000309061">
    <property type="component" value="Plasmid unnamed2"/>
</dbReference>
<dbReference type="EMBL" id="CP046052">
    <property type="protein sequence ID" value="QGM44965.1"/>
    <property type="molecule type" value="Genomic_DNA"/>
</dbReference>
<dbReference type="AlphaFoldDB" id="A0A6B8KDY6"/>
<dbReference type="KEGG" id="mhey:H2LOC_008235"/>
<dbReference type="PANTHER" id="PTHR46889:SF4">
    <property type="entry name" value="TRANSPOSASE INSO FOR INSERTION SEQUENCE ELEMENT IS911B-RELATED"/>
    <property type="match status" value="1"/>
</dbReference>
<dbReference type="KEGG" id="mhey:H2LOC_021340"/>
<dbReference type="Pfam" id="PF00665">
    <property type="entry name" value="rve"/>
    <property type="match status" value="1"/>
</dbReference>
<dbReference type="EMBL" id="CP046052">
    <property type="protein sequence ID" value="QGM46083.1"/>
    <property type="molecule type" value="Genomic_DNA"/>
</dbReference>
<dbReference type="SUPFAM" id="SSF53098">
    <property type="entry name" value="Ribonuclease H-like"/>
    <property type="match status" value="1"/>
</dbReference>
<dbReference type="EMBL" id="CP046052">
    <property type="protein sequence ID" value="QGM44825.1"/>
    <property type="molecule type" value="Genomic_DNA"/>
</dbReference>
<dbReference type="PROSITE" id="PS50994">
    <property type="entry name" value="INTEGRASE"/>
    <property type="match status" value="1"/>
</dbReference>
<dbReference type="InterPro" id="IPR001584">
    <property type="entry name" value="Integrase_cat-core"/>
</dbReference>
<dbReference type="Pfam" id="PF01527">
    <property type="entry name" value="HTH_Tnp_1"/>
    <property type="match status" value="1"/>
</dbReference>
<dbReference type="EMBL" id="CP046052">
    <property type="protein sequence ID" value="QGM47658.1"/>
    <property type="molecule type" value="Genomic_DNA"/>
</dbReference>
<dbReference type="KEGG" id="mhey:H2LOC_019355"/>